<evidence type="ECO:0000256" key="2">
    <source>
        <dbReference type="SAM" id="Phobius"/>
    </source>
</evidence>
<keyword evidence="2" id="KW-0472">Membrane</keyword>
<dbReference type="AlphaFoldDB" id="A0A6G9H2Y0"/>
<keyword evidence="2" id="KW-0812">Transmembrane</keyword>
<feature type="transmembrane region" description="Helical" evidence="2">
    <location>
        <begin position="100"/>
        <end position="119"/>
    </location>
</feature>
<feature type="transmembrane region" description="Helical" evidence="2">
    <location>
        <begin position="47"/>
        <end position="66"/>
    </location>
</feature>
<gene>
    <name evidence="3" type="ORF">HA039_21250</name>
</gene>
<keyword evidence="2" id="KW-1133">Transmembrane helix</keyword>
<evidence type="ECO:0000313" key="3">
    <source>
        <dbReference type="EMBL" id="QIQ04487.1"/>
    </source>
</evidence>
<proteinExistence type="predicted"/>
<feature type="transmembrane region" description="Helical" evidence="2">
    <location>
        <begin position="12"/>
        <end position="35"/>
    </location>
</feature>
<dbReference type="EMBL" id="CP050177">
    <property type="protein sequence ID" value="QIQ04487.1"/>
    <property type="molecule type" value="Genomic_DNA"/>
</dbReference>
<organism evidence="3 4">
    <name type="scientific">Streptomyces liangshanensis</name>
    <dbReference type="NCBI Taxonomy" id="2717324"/>
    <lineage>
        <taxon>Bacteria</taxon>
        <taxon>Bacillati</taxon>
        <taxon>Actinomycetota</taxon>
        <taxon>Actinomycetes</taxon>
        <taxon>Kitasatosporales</taxon>
        <taxon>Streptomycetaceae</taxon>
        <taxon>Streptomyces</taxon>
    </lineage>
</organism>
<dbReference type="Proteomes" id="UP000501179">
    <property type="component" value="Chromosome"/>
</dbReference>
<feature type="region of interest" description="Disordered" evidence="1">
    <location>
        <begin position="163"/>
        <end position="192"/>
    </location>
</feature>
<evidence type="ECO:0008006" key="5">
    <source>
        <dbReference type="Google" id="ProtNLM"/>
    </source>
</evidence>
<name>A0A6G9H2Y0_9ACTN</name>
<evidence type="ECO:0000313" key="4">
    <source>
        <dbReference type="Proteomes" id="UP000501179"/>
    </source>
</evidence>
<accession>A0A6G9H2Y0</accession>
<reference evidence="3 4" key="1">
    <citation type="submission" date="2020-03" db="EMBL/GenBank/DDBJ databases">
        <title>A novel species.</title>
        <authorList>
            <person name="Gao J."/>
        </authorList>
    </citation>
    <scope>NUCLEOTIDE SEQUENCE [LARGE SCALE GENOMIC DNA]</scope>
    <source>
        <strain evidence="3 4">QMT-12</strain>
    </source>
</reference>
<protein>
    <recommendedName>
        <fullName evidence="5">Integral membrane protein</fullName>
    </recommendedName>
</protein>
<keyword evidence="4" id="KW-1185">Reference proteome</keyword>
<dbReference type="KEGG" id="slia:HA039_21250"/>
<evidence type="ECO:0000256" key="1">
    <source>
        <dbReference type="SAM" id="MobiDB-lite"/>
    </source>
</evidence>
<feature type="compositionally biased region" description="Gly residues" evidence="1">
    <location>
        <begin position="177"/>
        <end position="186"/>
    </location>
</feature>
<sequence>MGRTGRGGQSLVRVAVVVRAGAVPLWWLGVVAAGIGLLIPGLTGRRIGVWAGAAVFVLAAAAVVLVRRRKYTAWAERASRAGKFDYLQDRAVTIRNWRRAHVWWLVAAFAAAVGSSFVVPVVAGAALAGAGVGLWLKAVWLGRRERRDDALLWVRTDWAGSGRPAGKQVKGYRTTGVGAGDAVPGGGRRRRP</sequence>
<dbReference type="RefSeq" id="WP_167032406.1">
    <property type="nucleotide sequence ID" value="NZ_CP050177.1"/>
</dbReference>